<dbReference type="OrthoDB" id="2333384at2759"/>
<dbReference type="GO" id="GO:0005829">
    <property type="term" value="C:cytosol"/>
    <property type="evidence" value="ECO:0007669"/>
    <property type="project" value="TreeGrafter"/>
</dbReference>
<evidence type="ECO:0000259" key="2">
    <source>
        <dbReference type="Pfam" id="PF02752"/>
    </source>
</evidence>
<dbReference type="Pfam" id="PF00339">
    <property type="entry name" value="Arrestin_N"/>
    <property type="match status" value="1"/>
</dbReference>
<dbReference type="GO" id="GO:0005886">
    <property type="term" value="C:plasma membrane"/>
    <property type="evidence" value="ECO:0007669"/>
    <property type="project" value="TreeGrafter"/>
</dbReference>
<dbReference type="InterPro" id="IPR050357">
    <property type="entry name" value="Arrestin_domain-protein"/>
</dbReference>
<protein>
    <recommendedName>
        <fullName evidence="5">Arrestin C-terminal-like domain-containing protein</fullName>
    </recommendedName>
</protein>
<evidence type="ECO:0000259" key="1">
    <source>
        <dbReference type="Pfam" id="PF00339"/>
    </source>
</evidence>
<feature type="domain" description="Arrestin C-terminal-like" evidence="2">
    <location>
        <begin position="183"/>
        <end position="303"/>
    </location>
</feature>
<dbReference type="Pfam" id="PF02752">
    <property type="entry name" value="Arrestin_C"/>
    <property type="match status" value="1"/>
</dbReference>
<dbReference type="InterPro" id="IPR011021">
    <property type="entry name" value="Arrestin-like_N"/>
</dbReference>
<dbReference type="PANTHER" id="PTHR11188">
    <property type="entry name" value="ARRESTIN DOMAIN CONTAINING PROTEIN"/>
    <property type="match status" value="1"/>
</dbReference>
<dbReference type="PANTHER" id="PTHR11188:SF17">
    <property type="entry name" value="FI21816P1"/>
    <property type="match status" value="1"/>
</dbReference>
<dbReference type="Gene3D" id="2.60.40.640">
    <property type="match status" value="1"/>
</dbReference>
<dbReference type="SUPFAM" id="SSF81296">
    <property type="entry name" value="E set domains"/>
    <property type="match status" value="1"/>
</dbReference>
<dbReference type="InterPro" id="IPR014752">
    <property type="entry name" value="Arrestin-like_C"/>
</dbReference>
<dbReference type="GO" id="GO:0070086">
    <property type="term" value="P:ubiquitin-dependent endocytosis"/>
    <property type="evidence" value="ECO:0007669"/>
    <property type="project" value="TreeGrafter"/>
</dbReference>
<evidence type="ECO:0000313" key="4">
    <source>
        <dbReference type="Proteomes" id="UP000650833"/>
    </source>
</evidence>
<name>A0A8H7RTN7_9FUNG</name>
<organism evidence="3 4">
    <name type="scientific">Mucor plumbeus</name>
    <dbReference type="NCBI Taxonomy" id="97098"/>
    <lineage>
        <taxon>Eukaryota</taxon>
        <taxon>Fungi</taxon>
        <taxon>Fungi incertae sedis</taxon>
        <taxon>Mucoromycota</taxon>
        <taxon>Mucoromycotina</taxon>
        <taxon>Mucoromycetes</taxon>
        <taxon>Mucorales</taxon>
        <taxon>Mucorineae</taxon>
        <taxon>Mucoraceae</taxon>
        <taxon>Mucor</taxon>
    </lineage>
</organism>
<proteinExistence type="predicted"/>
<evidence type="ECO:0008006" key="5">
    <source>
        <dbReference type="Google" id="ProtNLM"/>
    </source>
</evidence>
<dbReference type="GO" id="GO:0030674">
    <property type="term" value="F:protein-macromolecule adaptor activity"/>
    <property type="evidence" value="ECO:0007669"/>
    <property type="project" value="TreeGrafter"/>
</dbReference>
<accession>A0A8H7RTN7</accession>
<dbReference type="AlphaFoldDB" id="A0A8H7RTN7"/>
<feature type="domain" description="Arrestin-like N-terminal" evidence="1">
    <location>
        <begin position="28"/>
        <end position="137"/>
    </location>
</feature>
<keyword evidence="4" id="KW-1185">Reference proteome</keyword>
<dbReference type="EMBL" id="JAEPRC010000001">
    <property type="protein sequence ID" value="KAG2216027.1"/>
    <property type="molecule type" value="Genomic_DNA"/>
</dbReference>
<dbReference type="InterPro" id="IPR014756">
    <property type="entry name" value="Ig_E-set"/>
</dbReference>
<sequence length="375" mass="42286">MLSKSSCISVQLLEPTIYVEPNSDACNVVRGTININLSKTTTIKSISVRFDGKMETKGYSLDSIDARSFVQKKPLARQRLVLYPTLEQVDANRPLVMNSGLTQFGFEMQIPSKLPETIDCSDVKVNYHVTAVMEYQSNSFLRVCRNTKEFAKQDVRVARLPYENILIGDNMFEPIDSRTHKSAWLHYQILVNKKAVALGSELPITFRMLPINNGVSVDRVGIQMLERCDLFRESTRTSHSVHSILPSSNNKTIIPRTALSEPWEGTVKYDIPEGKSLVHSTQEYSDFNISHTLLVSIALSIPGTGRFNASRVQKMVTFQANIDILDKTIGELDSLKLPTYDSPPPFDNSEYVFGEYDRKFADPPAYSEIYATDHN</sequence>
<comment type="caution">
    <text evidence="3">The sequence shown here is derived from an EMBL/GenBank/DDBJ whole genome shotgun (WGS) entry which is preliminary data.</text>
</comment>
<dbReference type="GO" id="GO:0031625">
    <property type="term" value="F:ubiquitin protein ligase binding"/>
    <property type="evidence" value="ECO:0007669"/>
    <property type="project" value="TreeGrafter"/>
</dbReference>
<evidence type="ECO:0000313" key="3">
    <source>
        <dbReference type="EMBL" id="KAG2216027.1"/>
    </source>
</evidence>
<dbReference type="InterPro" id="IPR011022">
    <property type="entry name" value="Arrestin_C-like"/>
</dbReference>
<reference evidence="3" key="1">
    <citation type="submission" date="2020-12" db="EMBL/GenBank/DDBJ databases">
        <title>Metabolic potential, ecology and presence of endohyphal bacteria is reflected in genomic diversity of Mucoromycotina.</title>
        <authorList>
            <person name="Muszewska A."/>
            <person name="Okrasinska A."/>
            <person name="Steczkiewicz K."/>
            <person name="Drgas O."/>
            <person name="Orlowska M."/>
            <person name="Perlinska-Lenart U."/>
            <person name="Aleksandrzak-Piekarczyk T."/>
            <person name="Szatraj K."/>
            <person name="Zielenkiewicz U."/>
            <person name="Pilsyk S."/>
            <person name="Malc E."/>
            <person name="Mieczkowski P."/>
            <person name="Kruszewska J.S."/>
            <person name="Biernat P."/>
            <person name="Pawlowska J."/>
        </authorList>
    </citation>
    <scope>NUCLEOTIDE SEQUENCE</scope>
    <source>
        <strain evidence="3">CBS 226.32</strain>
    </source>
</reference>
<gene>
    <name evidence="3" type="ORF">INT46_007087</name>
</gene>
<dbReference type="Proteomes" id="UP000650833">
    <property type="component" value="Unassembled WGS sequence"/>
</dbReference>